<organism evidence="2 3">
    <name type="scientific">Plakobranchus ocellatus</name>
    <dbReference type="NCBI Taxonomy" id="259542"/>
    <lineage>
        <taxon>Eukaryota</taxon>
        <taxon>Metazoa</taxon>
        <taxon>Spiralia</taxon>
        <taxon>Lophotrochozoa</taxon>
        <taxon>Mollusca</taxon>
        <taxon>Gastropoda</taxon>
        <taxon>Heterobranchia</taxon>
        <taxon>Euthyneura</taxon>
        <taxon>Panpulmonata</taxon>
        <taxon>Sacoglossa</taxon>
        <taxon>Placobranchoidea</taxon>
        <taxon>Plakobranchidae</taxon>
        <taxon>Plakobranchus</taxon>
    </lineage>
</organism>
<dbReference type="AlphaFoldDB" id="A0AAV4CRX0"/>
<gene>
    <name evidence="2" type="ORF">PoB_006113700</name>
</gene>
<evidence type="ECO:0000313" key="3">
    <source>
        <dbReference type="Proteomes" id="UP000735302"/>
    </source>
</evidence>
<dbReference type="Proteomes" id="UP000735302">
    <property type="component" value="Unassembled WGS sequence"/>
</dbReference>
<proteinExistence type="predicted"/>
<reference evidence="2 3" key="1">
    <citation type="journal article" date="2021" name="Elife">
        <title>Chloroplast acquisition without the gene transfer in kleptoplastic sea slugs, Plakobranchus ocellatus.</title>
        <authorList>
            <person name="Maeda T."/>
            <person name="Takahashi S."/>
            <person name="Yoshida T."/>
            <person name="Shimamura S."/>
            <person name="Takaki Y."/>
            <person name="Nagai Y."/>
            <person name="Toyoda A."/>
            <person name="Suzuki Y."/>
            <person name="Arimoto A."/>
            <person name="Ishii H."/>
            <person name="Satoh N."/>
            <person name="Nishiyama T."/>
            <person name="Hasebe M."/>
            <person name="Maruyama T."/>
            <person name="Minagawa J."/>
            <person name="Obokata J."/>
            <person name="Shigenobu S."/>
        </authorList>
    </citation>
    <scope>NUCLEOTIDE SEQUENCE [LARGE SCALE GENOMIC DNA]</scope>
</reference>
<dbReference type="PROSITE" id="PS50878">
    <property type="entry name" value="RT_POL"/>
    <property type="match status" value="1"/>
</dbReference>
<dbReference type="PANTHER" id="PTHR47027:SF25">
    <property type="entry name" value="REVERSE TRANSCRIPTASE DOMAIN-CONTAINING PROTEIN"/>
    <property type="match status" value="1"/>
</dbReference>
<keyword evidence="2" id="KW-0378">Hydrolase</keyword>
<keyword evidence="3" id="KW-1185">Reference proteome</keyword>
<accession>A0AAV4CRX0</accession>
<evidence type="ECO:0000259" key="1">
    <source>
        <dbReference type="PROSITE" id="PS50878"/>
    </source>
</evidence>
<sequence>MLASFPGRIGCTELSLRPSAAVVVDGQVAAVPLDADDTVLIPESGKQLQKLLDTAVLESERMGLSLNIKKTECMVISKRSFNPKCNLVSKGEKIKQVTKFKYLGYLITSDGRCTSEISKRIAMAKDTFQKMKPILANRNISMTTEIRVIKTYVWSVLLYGSECWTINKEIEEKLEAVEMWFIRRMMRISWTEKKSNELVLKEANLERSLIKTIRQRQIQFLGHICRHKGLEHLAITGKIEGKRSRGRQRLTFIENLKPCAIGKGSNSIRLTENSHFSRCFIRRCGFKSSTLDGHPQDQTLTSAGLDDGDNVLLLLQQLRMLVTGAKLVITNDRAMLQN</sequence>
<dbReference type="PANTHER" id="PTHR47027">
    <property type="entry name" value="REVERSE TRANSCRIPTASE DOMAIN-CONTAINING PROTEIN"/>
    <property type="match status" value="1"/>
</dbReference>
<evidence type="ECO:0000313" key="2">
    <source>
        <dbReference type="EMBL" id="GFO34632.1"/>
    </source>
</evidence>
<feature type="domain" description="Reverse transcriptase" evidence="1">
    <location>
        <begin position="1"/>
        <end position="107"/>
    </location>
</feature>
<keyword evidence="2" id="KW-0540">Nuclease</keyword>
<name>A0AAV4CRX0_9GAST</name>
<keyword evidence="2" id="KW-0255">Endonuclease</keyword>
<comment type="caution">
    <text evidence="2">The sequence shown here is derived from an EMBL/GenBank/DDBJ whole genome shotgun (WGS) entry which is preliminary data.</text>
</comment>
<dbReference type="InterPro" id="IPR000477">
    <property type="entry name" value="RT_dom"/>
</dbReference>
<protein>
    <submittedName>
        <fullName evidence="2">Endonuclease-reverse transcriptase</fullName>
    </submittedName>
</protein>
<dbReference type="GO" id="GO:0004519">
    <property type="term" value="F:endonuclease activity"/>
    <property type="evidence" value="ECO:0007669"/>
    <property type="project" value="UniProtKB-KW"/>
</dbReference>
<dbReference type="EMBL" id="BLXT01006926">
    <property type="protein sequence ID" value="GFO34632.1"/>
    <property type="molecule type" value="Genomic_DNA"/>
</dbReference>